<feature type="domain" description="HD" evidence="3">
    <location>
        <begin position="1"/>
        <end position="131"/>
    </location>
</feature>
<evidence type="ECO:0000256" key="1">
    <source>
        <dbReference type="ARBA" id="ARBA00022723"/>
    </source>
</evidence>
<dbReference type="Gene3D" id="1.10.3210.10">
    <property type="entry name" value="Hypothetical protein af1432"/>
    <property type="match status" value="1"/>
</dbReference>
<name>A0A5C7VQX0_AQUAC</name>
<dbReference type="AlphaFoldDB" id="A0A5C7VQX0"/>
<keyword evidence="1" id="KW-0479">Metal-binding</keyword>
<dbReference type="SUPFAM" id="SSF109604">
    <property type="entry name" value="HD-domain/PDEase-like"/>
    <property type="match status" value="1"/>
</dbReference>
<comment type="caution">
    <text evidence="4">The sequence shown here is derived from an EMBL/GenBank/DDBJ whole genome shotgun (WGS) entry which is preliminary data.</text>
</comment>
<evidence type="ECO:0000256" key="2">
    <source>
        <dbReference type="ARBA" id="ARBA00022801"/>
    </source>
</evidence>
<dbReference type="GO" id="GO:0002953">
    <property type="term" value="F:5'-deoxynucleotidase activity"/>
    <property type="evidence" value="ECO:0007669"/>
    <property type="project" value="InterPro"/>
</dbReference>
<dbReference type="GO" id="GO:0046872">
    <property type="term" value="F:metal ion binding"/>
    <property type="evidence" value="ECO:0007669"/>
    <property type="project" value="UniProtKB-KW"/>
</dbReference>
<dbReference type="PANTHER" id="PTHR11845">
    <property type="entry name" value="5'-DEOXYNUCLEOTIDASE HDDC2"/>
    <property type="match status" value="1"/>
</dbReference>
<organism evidence="4 5">
    <name type="scientific">Aquipseudomonas alcaligenes</name>
    <name type="common">Pseudomonas alcaligenes</name>
    <dbReference type="NCBI Taxonomy" id="43263"/>
    <lineage>
        <taxon>Bacteria</taxon>
        <taxon>Pseudomonadati</taxon>
        <taxon>Pseudomonadota</taxon>
        <taxon>Gammaproteobacteria</taxon>
        <taxon>Pseudomonadales</taxon>
        <taxon>Pseudomonadaceae</taxon>
        <taxon>Aquipseudomonas</taxon>
    </lineage>
</organism>
<evidence type="ECO:0000313" key="5">
    <source>
        <dbReference type="Proteomes" id="UP000321110"/>
    </source>
</evidence>
<accession>A0A5C7VQX0</accession>
<feature type="non-terminal residue" evidence="4">
    <location>
        <position position="1"/>
    </location>
</feature>
<dbReference type="EMBL" id="SSFO01000300">
    <property type="protein sequence ID" value="TXI27630.1"/>
    <property type="molecule type" value="Genomic_DNA"/>
</dbReference>
<dbReference type="PANTHER" id="PTHR11845:SF13">
    <property type="entry name" value="5'-DEOXYNUCLEOTIDASE HDDC2"/>
    <property type="match status" value="1"/>
</dbReference>
<dbReference type="InterPro" id="IPR006674">
    <property type="entry name" value="HD_domain"/>
</dbReference>
<gene>
    <name evidence="4" type="ORF">E6Q69_17755</name>
</gene>
<dbReference type="InterPro" id="IPR039356">
    <property type="entry name" value="YfbR/HDDC2"/>
</dbReference>
<dbReference type="GO" id="GO:0005737">
    <property type="term" value="C:cytoplasm"/>
    <property type="evidence" value="ECO:0007669"/>
    <property type="project" value="TreeGrafter"/>
</dbReference>
<protein>
    <submittedName>
        <fullName evidence="4">HD domain-containing protein</fullName>
    </submittedName>
</protein>
<dbReference type="Proteomes" id="UP000321110">
    <property type="component" value="Unassembled WGS sequence"/>
</dbReference>
<reference evidence="4 5" key="1">
    <citation type="submission" date="2018-09" db="EMBL/GenBank/DDBJ databases">
        <title>Metagenome Assembled Genomes from an Advanced Water Purification Facility.</title>
        <authorList>
            <person name="Stamps B.W."/>
            <person name="Spear J.R."/>
        </authorList>
    </citation>
    <scope>NUCLEOTIDE SEQUENCE [LARGE SCALE GENOMIC DNA]</scope>
    <source>
        <strain evidence="4">Bin_52_1</strain>
    </source>
</reference>
<keyword evidence="2" id="KW-0378">Hydrolase</keyword>
<dbReference type="Pfam" id="PF13023">
    <property type="entry name" value="HD_3"/>
    <property type="match status" value="1"/>
</dbReference>
<evidence type="ECO:0000313" key="4">
    <source>
        <dbReference type="EMBL" id="TXI27630.1"/>
    </source>
</evidence>
<proteinExistence type="predicted"/>
<evidence type="ECO:0000259" key="3">
    <source>
        <dbReference type="Pfam" id="PF13023"/>
    </source>
</evidence>
<sequence length="149" mass="16835">LMAVVLLEQSNAPVDLLKVIKMLLVHDIVEIDAGDTFAFADQSNKAKDEAAAAERIFGLLPTDQRDEFMTLWQEFDARESAESHYANAMDRLMPVFHNMNNNGGSWAEHSVTRAQINKRLSPIDEGSHEIWQVVQKLLDNAERLGYLKP</sequence>